<reference evidence="2" key="1">
    <citation type="submission" date="2014-09" db="EMBL/GenBank/DDBJ databases">
        <authorList>
            <person name="Magalhaes I.L.F."/>
            <person name="Oliveira U."/>
            <person name="Santos F.R."/>
            <person name="Vidigal T.H.D.A."/>
            <person name="Brescovit A.D."/>
            <person name="Santos A.J."/>
        </authorList>
    </citation>
    <scope>NUCLEOTIDE SEQUENCE</scope>
    <source>
        <tissue evidence="2">Shoot tissue taken approximately 20 cm above the soil surface</tissue>
    </source>
</reference>
<evidence type="ECO:0000313" key="2">
    <source>
        <dbReference type="EMBL" id="JAD38295.1"/>
    </source>
</evidence>
<accession>A0A0A8ZNH4</accession>
<sequence>MPDRSPWRRSPSSPPSTPSSIYLAPECHLVVEVYVVPWSVALIANEVALSNTLVVSTQPRMSLNLAYLHIEECLGIPPEAFWMHHFQPEDFLMVFMEAAHRDHVLHSSPPPDTVFQLSF</sequence>
<organism evidence="2">
    <name type="scientific">Arundo donax</name>
    <name type="common">Giant reed</name>
    <name type="synonym">Donax arundinaceus</name>
    <dbReference type="NCBI Taxonomy" id="35708"/>
    <lineage>
        <taxon>Eukaryota</taxon>
        <taxon>Viridiplantae</taxon>
        <taxon>Streptophyta</taxon>
        <taxon>Embryophyta</taxon>
        <taxon>Tracheophyta</taxon>
        <taxon>Spermatophyta</taxon>
        <taxon>Magnoliopsida</taxon>
        <taxon>Liliopsida</taxon>
        <taxon>Poales</taxon>
        <taxon>Poaceae</taxon>
        <taxon>PACMAD clade</taxon>
        <taxon>Arundinoideae</taxon>
        <taxon>Arundineae</taxon>
        <taxon>Arundo</taxon>
    </lineage>
</organism>
<name>A0A0A8ZNH4_ARUDO</name>
<feature type="region of interest" description="Disordered" evidence="1">
    <location>
        <begin position="1"/>
        <end position="20"/>
    </location>
</feature>
<evidence type="ECO:0000256" key="1">
    <source>
        <dbReference type="SAM" id="MobiDB-lite"/>
    </source>
</evidence>
<proteinExistence type="predicted"/>
<dbReference type="AlphaFoldDB" id="A0A0A8ZNH4"/>
<dbReference type="EMBL" id="GBRH01259600">
    <property type="protein sequence ID" value="JAD38295.1"/>
    <property type="molecule type" value="Transcribed_RNA"/>
</dbReference>
<reference evidence="2" key="2">
    <citation type="journal article" date="2015" name="Data Brief">
        <title>Shoot transcriptome of the giant reed, Arundo donax.</title>
        <authorList>
            <person name="Barrero R.A."/>
            <person name="Guerrero F.D."/>
            <person name="Moolhuijzen P."/>
            <person name="Goolsby J.A."/>
            <person name="Tidwell J."/>
            <person name="Bellgard S.E."/>
            <person name="Bellgard M.I."/>
        </authorList>
    </citation>
    <scope>NUCLEOTIDE SEQUENCE</scope>
    <source>
        <tissue evidence="2">Shoot tissue taken approximately 20 cm above the soil surface</tissue>
    </source>
</reference>
<protein>
    <submittedName>
        <fullName evidence="2">Uncharacterized protein</fullName>
    </submittedName>
</protein>